<dbReference type="PANTHER" id="PTHR15032:SF4">
    <property type="entry name" value="N-ACYL-PHOSPHATIDYLETHANOLAMINE-HYDROLYZING PHOSPHOLIPASE D"/>
    <property type="match status" value="1"/>
</dbReference>
<evidence type="ECO:0000259" key="1">
    <source>
        <dbReference type="Pfam" id="PF12706"/>
    </source>
</evidence>
<dbReference type="GO" id="GO:0008270">
    <property type="term" value="F:zinc ion binding"/>
    <property type="evidence" value="ECO:0007669"/>
    <property type="project" value="InterPro"/>
</dbReference>
<dbReference type="AlphaFoldDB" id="A0A2D3WLM7"/>
<organism evidence="2 3">
    <name type="scientific">Sulfuricurvum kujiense</name>
    <dbReference type="NCBI Taxonomy" id="148813"/>
    <lineage>
        <taxon>Bacteria</taxon>
        <taxon>Pseudomonadati</taxon>
        <taxon>Campylobacterota</taxon>
        <taxon>Epsilonproteobacteria</taxon>
        <taxon>Campylobacterales</taxon>
        <taxon>Sulfurimonadaceae</taxon>
        <taxon>Sulfuricurvum</taxon>
    </lineage>
</organism>
<dbReference type="InterPro" id="IPR036866">
    <property type="entry name" value="RibonucZ/Hydroxyglut_hydro"/>
</dbReference>
<dbReference type="Proteomes" id="UP000228859">
    <property type="component" value="Unassembled WGS sequence"/>
</dbReference>
<gene>
    <name evidence="2" type="ORF">CFH83_08255</name>
</gene>
<comment type="caution">
    <text evidence="2">The sequence shown here is derived from an EMBL/GenBank/DDBJ whole genome shotgun (WGS) entry which is preliminary data.</text>
</comment>
<dbReference type="GO" id="GO:0070290">
    <property type="term" value="F:N-acylphosphatidylethanolamine-specific phospholipase D activity"/>
    <property type="evidence" value="ECO:0007669"/>
    <property type="project" value="InterPro"/>
</dbReference>
<evidence type="ECO:0000313" key="2">
    <source>
        <dbReference type="EMBL" id="DAB38009.1"/>
    </source>
</evidence>
<dbReference type="SUPFAM" id="SSF56281">
    <property type="entry name" value="Metallo-hydrolase/oxidoreductase"/>
    <property type="match status" value="1"/>
</dbReference>
<dbReference type="Gene3D" id="3.60.15.10">
    <property type="entry name" value="Ribonuclease Z/Hydroxyacylglutathione hydrolase-like"/>
    <property type="match status" value="1"/>
</dbReference>
<dbReference type="PANTHER" id="PTHR15032">
    <property type="entry name" value="N-ACYL-PHOSPHATIDYLETHANOLAMINE-HYDROLYZING PHOSPHOLIPASE D"/>
    <property type="match status" value="1"/>
</dbReference>
<sequence length="304" mass="35233">MPHHHTSQKVSFTTILKWQFSKSFRKRRTDRSNLPILSQEALPEGEYALWLGHASLWLKLEETTVAIDPVLGNIPLYRRHSPLPLPKEHLSADVILITHAHYDHYDKPSILFLLQQNPNTIIVAPAGFWRYLKGKIARERCFELEWWESVMVGGLFITLTPSKHWSNRTNIDMNKALWGGYVIQNKDHTLYHSGDSAMGEHFKAIKERFDIDEAFLPIGAYRPEPIMRHFHISPLEALQVADDLGVKTLIPIHYGTFKLADDTLDEPIEWFEELIGAKKYPFESKILRVGEIYRFKTTSTFKST</sequence>
<dbReference type="Pfam" id="PF12706">
    <property type="entry name" value="Lactamase_B_2"/>
    <property type="match status" value="1"/>
</dbReference>
<name>A0A2D3WLM7_9BACT</name>
<feature type="domain" description="Metallo-beta-lactamase" evidence="1">
    <location>
        <begin position="64"/>
        <end position="254"/>
    </location>
</feature>
<proteinExistence type="predicted"/>
<dbReference type="InterPro" id="IPR024884">
    <property type="entry name" value="NAPE-PLD"/>
</dbReference>
<dbReference type="InterPro" id="IPR001279">
    <property type="entry name" value="Metallo-B-lactamas"/>
</dbReference>
<dbReference type="PIRSF" id="PIRSF038896">
    <property type="entry name" value="NAPE-PLD"/>
    <property type="match status" value="1"/>
</dbReference>
<protein>
    <recommendedName>
        <fullName evidence="1">Metallo-beta-lactamase domain-containing protein</fullName>
    </recommendedName>
</protein>
<dbReference type="EMBL" id="DLUI01000118">
    <property type="protein sequence ID" value="DAB38009.1"/>
    <property type="molecule type" value="Genomic_DNA"/>
</dbReference>
<dbReference type="GO" id="GO:0005737">
    <property type="term" value="C:cytoplasm"/>
    <property type="evidence" value="ECO:0007669"/>
    <property type="project" value="TreeGrafter"/>
</dbReference>
<dbReference type="RefSeq" id="WP_299803816.1">
    <property type="nucleotide sequence ID" value="NZ_DLUI01000118.1"/>
</dbReference>
<evidence type="ECO:0000313" key="3">
    <source>
        <dbReference type="Proteomes" id="UP000228859"/>
    </source>
</evidence>
<accession>A0A2D3WLM7</accession>
<reference evidence="2 3" key="1">
    <citation type="journal article" date="2017" name="Front. Microbiol.">
        <title>Comparative Genomic Analysis of the Class Epsilonproteobacteria and Proposed Reclassification to Epsilonbacteraeota (phyl. nov.).</title>
        <authorList>
            <person name="Waite D.W."/>
            <person name="Vanwonterghem I."/>
            <person name="Rinke C."/>
            <person name="Parks D.H."/>
            <person name="Zhang Y."/>
            <person name="Takai K."/>
            <person name="Sievert S.M."/>
            <person name="Simon J."/>
            <person name="Campbell B.J."/>
            <person name="Hanson T.E."/>
            <person name="Woyke T."/>
            <person name="Klotz M.G."/>
            <person name="Hugenholtz P."/>
        </authorList>
    </citation>
    <scope>NUCLEOTIDE SEQUENCE [LARGE SCALE GENOMIC DNA]</scope>
    <source>
        <strain evidence="2">UBA12443</strain>
    </source>
</reference>